<dbReference type="eggNOG" id="ENOG502Z9SM">
    <property type="taxonomic scope" value="Bacteria"/>
</dbReference>
<feature type="domain" description="Zorya protein ZorC EH" evidence="1">
    <location>
        <begin position="29"/>
        <end position="448"/>
    </location>
</feature>
<evidence type="ECO:0000313" key="2">
    <source>
        <dbReference type="EMBL" id="AIY65736.1"/>
    </source>
</evidence>
<dbReference type="EMBL" id="CP009888">
    <property type="protein sequence ID" value="AIY65736.1"/>
    <property type="molecule type" value="Genomic_DNA"/>
</dbReference>
<protein>
    <recommendedName>
        <fullName evidence="1">Zorya protein ZorC EH domain-containing protein</fullName>
    </recommendedName>
</protein>
<dbReference type="HOGENOM" id="CLU_021580_0_0_6"/>
<accession>A0A0A7EI46</accession>
<dbReference type="Pfam" id="PF15611">
    <property type="entry name" value="EH_Signature"/>
    <property type="match status" value="1"/>
</dbReference>
<proteinExistence type="predicted"/>
<dbReference type="Proteomes" id="UP000030341">
    <property type="component" value="Chromosome 1"/>
</dbReference>
<evidence type="ECO:0000259" key="1">
    <source>
        <dbReference type="Pfam" id="PF15611"/>
    </source>
</evidence>
<dbReference type="OrthoDB" id="5431366at2"/>
<gene>
    <name evidence="2" type="ORF">OM33_11700</name>
</gene>
<dbReference type="STRING" id="1348114.OM33_11700"/>
<dbReference type="KEGG" id="pseo:OM33_11700"/>
<reference evidence="2 3" key="1">
    <citation type="submission" date="2014-11" db="EMBL/GenBank/DDBJ databases">
        <title>Complete Genome Sequence of Pseudoalteromonas sp. Strain OCN003 Isolated from Kaneohe Bay, Oahu, Hawaii.</title>
        <authorList>
            <person name="Beurmann S."/>
            <person name="Videau P."/>
            <person name="Ushijima B."/>
            <person name="Smith A.M."/>
            <person name="Aeby G.S."/>
            <person name="Callahan S.M."/>
            <person name="Belcaid M."/>
        </authorList>
    </citation>
    <scope>NUCLEOTIDE SEQUENCE [LARGE SCALE GENOMIC DNA]</scope>
    <source>
        <strain evidence="2 3">OCN003</strain>
    </source>
</reference>
<name>A0A0A7EI46_9GAMM</name>
<dbReference type="RefSeq" id="WP_038641927.1">
    <property type="nucleotide sequence ID" value="NZ_CP009888.1"/>
</dbReference>
<organism evidence="2 3">
    <name type="scientific">Pseudoalteromonas piratica</name>
    <dbReference type="NCBI Taxonomy" id="1348114"/>
    <lineage>
        <taxon>Bacteria</taxon>
        <taxon>Pseudomonadati</taxon>
        <taxon>Pseudomonadota</taxon>
        <taxon>Gammaproteobacteria</taxon>
        <taxon>Alteromonadales</taxon>
        <taxon>Pseudoalteromonadaceae</taxon>
        <taxon>Pseudoalteromonas</taxon>
    </lineage>
</organism>
<evidence type="ECO:0000313" key="3">
    <source>
        <dbReference type="Proteomes" id="UP000030341"/>
    </source>
</evidence>
<sequence length="480" mass="56064">MRINLKKLRFTIPENPFGKNTNLMLDLVNGLKQISKKAGTDNDSFKAAWRKVYNAVQANKNLENVIENKLDIRALGFALNSKVGQQIQLTTSILDKIDFLTEKPSSLFLESFYQYYLSRYSSLNNVAYTSEWLINARKKRKQSKGFDENLLSQDGPKWLAQQAIDKNRDFDFIVKEFELDQFQSGQFMELAQRIYFVEQLKNIPVNKPHDLLTEVQKKEVYESSFDSSELLGHKILKILIERAPSHDIHESWLNTIMSIAGDPRVPVSHPRYRKWWSHVSKDMSAKVKGWLSGLDLRLFLEALEDFSYSSYDPDMERMFPTRKKFLEGLYDKKLIKNTKLYMCKSMARFLKTKYKEEHLPDFSIVDDGEKSIIYVDLGSAHMIEGSHQCQLWIYRSLHESAPVLQYDKQRISYRSLTKGLHEAMSNYGHGAYDYFTHSPANFSWQRRAVDSLRDLRVPVTIKDVLTADDYRTYIRRFGAD</sequence>
<keyword evidence="3" id="KW-1185">Reference proteome</keyword>
<dbReference type="AlphaFoldDB" id="A0A0A7EI46"/>
<dbReference type="InterPro" id="IPR028943">
    <property type="entry name" value="ZorC_EH_Signature_dom"/>
</dbReference>